<dbReference type="EMBL" id="BLKM01011744">
    <property type="protein sequence ID" value="GFG34164.1"/>
    <property type="molecule type" value="Genomic_DNA"/>
</dbReference>
<accession>A0A6L2PPF5</accession>
<sequence>HIPQSRWNPLYYQAPSCGSFYWLCLPVPKGNQYLIQRESHQDQCPVARHSVRRKTSRHKLKVLKRINVAGEIFKVAGESGAGKTFRVAGESGAGKICKVAGESGAGKIFKVAGESGAGKIFKADGARGVGKIF</sequence>
<proteinExistence type="predicted"/>
<name>A0A6L2PPF5_COPFO</name>
<feature type="non-terminal residue" evidence="1">
    <location>
        <position position="133"/>
    </location>
</feature>
<gene>
    <name evidence="1" type="ORF">Cfor_08152</name>
</gene>
<dbReference type="InParanoid" id="A0A6L2PPF5"/>
<evidence type="ECO:0000313" key="1">
    <source>
        <dbReference type="EMBL" id="GFG34164.1"/>
    </source>
</evidence>
<organism evidence="1 2">
    <name type="scientific">Coptotermes formosanus</name>
    <name type="common">Formosan subterranean termite</name>
    <dbReference type="NCBI Taxonomy" id="36987"/>
    <lineage>
        <taxon>Eukaryota</taxon>
        <taxon>Metazoa</taxon>
        <taxon>Ecdysozoa</taxon>
        <taxon>Arthropoda</taxon>
        <taxon>Hexapoda</taxon>
        <taxon>Insecta</taxon>
        <taxon>Pterygota</taxon>
        <taxon>Neoptera</taxon>
        <taxon>Polyneoptera</taxon>
        <taxon>Dictyoptera</taxon>
        <taxon>Blattodea</taxon>
        <taxon>Blattoidea</taxon>
        <taxon>Termitoidae</taxon>
        <taxon>Rhinotermitidae</taxon>
        <taxon>Coptotermes</taxon>
    </lineage>
</organism>
<feature type="non-terminal residue" evidence="1">
    <location>
        <position position="1"/>
    </location>
</feature>
<comment type="caution">
    <text evidence="1">The sequence shown here is derived from an EMBL/GenBank/DDBJ whole genome shotgun (WGS) entry which is preliminary data.</text>
</comment>
<evidence type="ECO:0000313" key="2">
    <source>
        <dbReference type="Proteomes" id="UP000502823"/>
    </source>
</evidence>
<dbReference type="AlphaFoldDB" id="A0A6L2PPF5"/>
<protein>
    <submittedName>
        <fullName evidence="1">Uncharacterized protein</fullName>
    </submittedName>
</protein>
<reference evidence="2" key="1">
    <citation type="submission" date="2020-01" db="EMBL/GenBank/DDBJ databases">
        <title>Draft genome sequence of the Termite Coptotermes fromosanus.</title>
        <authorList>
            <person name="Itakura S."/>
            <person name="Yosikawa Y."/>
            <person name="Umezawa K."/>
        </authorList>
    </citation>
    <scope>NUCLEOTIDE SEQUENCE [LARGE SCALE GENOMIC DNA]</scope>
</reference>
<dbReference type="Proteomes" id="UP000502823">
    <property type="component" value="Unassembled WGS sequence"/>
</dbReference>
<keyword evidence="2" id="KW-1185">Reference proteome</keyword>